<evidence type="ECO:0000256" key="1">
    <source>
        <dbReference type="ARBA" id="ARBA00007583"/>
    </source>
</evidence>
<feature type="domain" description="Stealth protein CR1 conserved region 1" evidence="5">
    <location>
        <begin position="4"/>
        <end position="28"/>
    </location>
</feature>
<evidence type="ECO:0000256" key="3">
    <source>
        <dbReference type="ARBA" id="ARBA00023169"/>
    </source>
</evidence>
<reference evidence="7" key="1">
    <citation type="journal article" date="2014" name="DNA Res.">
        <title>A complete view of the genetic diversity of the Escherichia coli O-antigen biosynthesis gene cluster.</title>
        <authorList>
            <person name="Iguchi A."/>
            <person name="Iyoda S."/>
            <person name="Kikuchi T."/>
            <person name="Ogura Y."/>
            <person name="Katsura K."/>
            <person name="Ohnishi M."/>
            <person name="Hayashi T."/>
            <person name="Thomson N.R."/>
        </authorList>
    </citation>
    <scope>NUCLEOTIDE SEQUENCE</scope>
    <source>
        <strain evidence="7">92-1250</strain>
    </source>
</reference>
<reference evidence="6" key="2">
    <citation type="journal article" date="2016" name="PLoS ONE">
        <title>Comparison of O-Antigen Gene Clusters of All O-Serogroups of Escherichia coli and Proposal for Adopting a New Nomenclature for O-Typing.</title>
        <authorList>
            <person name="DebRoy C."/>
            <person name="Fratamico P.M."/>
            <person name="Yan X."/>
            <person name="Baranzoni G."/>
            <person name="Liu Y."/>
            <person name="Needleman D.S."/>
            <person name="Tebbs R."/>
            <person name="O'Connell C.D."/>
            <person name="Allred A."/>
            <person name="Swimley M."/>
            <person name="Mwangi M."/>
            <person name="Kapur V."/>
            <person name="Raygoza Garay J.A."/>
            <person name="Roberts E.L."/>
            <person name="Katani R."/>
        </authorList>
    </citation>
    <scope>NUCLEOTIDE SEQUENCE</scope>
    <source>
        <strain evidence="6">92-1250</strain>
    </source>
</reference>
<name>A0A0A8J7P6_ECOLX</name>
<evidence type="ECO:0000313" key="6">
    <source>
        <dbReference type="EMBL" id="AIG62763.1"/>
    </source>
</evidence>
<evidence type="ECO:0000259" key="5">
    <source>
        <dbReference type="Pfam" id="PF17101"/>
    </source>
</evidence>
<proteinExistence type="inferred from homology"/>
<dbReference type="GO" id="GO:0000271">
    <property type="term" value="P:polysaccharide biosynthetic process"/>
    <property type="evidence" value="ECO:0007669"/>
    <property type="project" value="UniProtKB-KW"/>
</dbReference>
<dbReference type="InterPro" id="IPR047141">
    <property type="entry name" value="Stealth"/>
</dbReference>
<keyword evidence="2 7" id="KW-0808">Transferase</keyword>
<dbReference type="InterPro" id="IPR031358">
    <property type="entry name" value="Stealth_CR1"/>
</dbReference>
<sequence length="334" mass="40607">MRNDIDVVITWVDGNEPDWIKEYTYYKGCEPGRFRDIGVLKYIFRSLEKNMPWVRKIHFVTNGQYPTWLNLEHPKIYFHAHKDFFIYKDALPVFNSNAIELNFANIPDLSERFILFNDDMLVLKQVKEERFFDNGLPVDYCKLSYPRKGRLYKWLKPQNYLACELINNNYLYLKNTRVNQINKKNLYNKDYNLSTNISNFIFSIFRKVKWFEVYHHPQPHLKSTWLDKTSELRNAVVRNTIYTKFRAKTDVSHYLYRYQNLLNNKFTPRQYNDHYSIYVKNVNEFNKNIKKYFSNTFLCICEDENMGDTEFIKLRRILIKELEIMFPNKCSYEL</sequence>
<dbReference type="Pfam" id="PF11380">
    <property type="entry name" value="Stealth_CR2"/>
    <property type="match status" value="1"/>
</dbReference>
<organism evidence="7">
    <name type="scientific">Escherichia coli</name>
    <dbReference type="NCBI Taxonomy" id="562"/>
    <lineage>
        <taxon>Bacteria</taxon>
        <taxon>Pseudomonadati</taxon>
        <taxon>Pseudomonadota</taxon>
        <taxon>Gammaproteobacteria</taxon>
        <taxon>Enterobacterales</taxon>
        <taxon>Enterobacteriaceae</taxon>
        <taxon>Escherichia</taxon>
    </lineage>
</organism>
<comment type="similarity">
    <text evidence="1">Belongs to the stealth family.</text>
</comment>
<protein>
    <submittedName>
        <fullName evidence="6">Capsular polysaccharide phosphotransferase</fullName>
    </submittedName>
    <submittedName>
        <fullName evidence="7">Putative glycosyltransferase</fullName>
    </submittedName>
</protein>
<evidence type="ECO:0000313" key="7">
    <source>
        <dbReference type="EMBL" id="BAQ01993.1"/>
    </source>
</evidence>
<accession>A0A0A8J7P6</accession>
<dbReference type="PANTHER" id="PTHR24045:SF0">
    <property type="entry name" value="N-ACETYLGLUCOSAMINE-1-PHOSPHOTRANSFERASE SUBUNITS ALPHA_BETA"/>
    <property type="match status" value="1"/>
</dbReference>
<dbReference type="GO" id="GO:0016772">
    <property type="term" value="F:transferase activity, transferring phosphorus-containing groups"/>
    <property type="evidence" value="ECO:0007669"/>
    <property type="project" value="InterPro"/>
</dbReference>
<dbReference type="AlphaFoldDB" id="A0A0A8J7P6"/>
<dbReference type="EMBL" id="KJ778801">
    <property type="protein sequence ID" value="AIG62763.1"/>
    <property type="molecule type" value="Genomic_DNA"/>
</dbReference>
<dbReference type="RefSeq" id="WP_053276578.1">
    <property type="nucleotide sequence ID" value="NZ_CP027371.1"/>
</dbReference>
<feature type="domain" description="Stealth protein CR2 conserved region 2" evidence="4">
    <location>
        <begin position="33"/>
        <end position="134"/>
    </location>
</feature>
<dbReference type="EMBL" id="AB812078">
    <property type="protein sequence ID" value="BAQ01993.1"/>
    <property type="molecule type" value="Genomic_DNA"/>
</dbReference>
<dbReference type="PANTHER" id="PTHR24045">
    <property type="match status" value="1"/>
</dbReference>
<evidence type="ECO:0000259" key="4">
    <source>
        <dbReference type="Pfam" id="PF11380"/>
    </source>
</evidence>
<evidence type="ECO:0000256" key="2">
    <source>
        <dbReference type="ARBA" id="ARBA00022679"/>
    </source>
</evidence>
<dbReference type="InterPro" id="IPR021520">
    <property type="entry name" value="Stealth_CR2"/>
</dbReference>
<gene>
    <name evidence="6" type="primary">cps12A</name>
</gene>
<dbReference type="Pfam" id="PF17101">
    <property type="entry name" value="Stealth_CR1"/>
    <property type="match status" value="1"/>
</dbReference>
<keyword evidence="3" id="KW-0270">Exopolysaccharide synthesis</keyword>